<dbReference type="RefSeq" id="XP_058328077.1">
    <property type="nucleotide sequence ID" value="XM_058477732.1"/>
</dbReference>
<keyword evidence="2" id="KW-1185">Reference proteome</keyword>
<name>A0A9W9TIN2_9EURO</name>
<protein>
    <submittedName>
        <fullName evidence="1">Uncharacterized protein</fullName>
    </submittedName>
</protein>
<organism evidence="1 2">
    <name type="scientific">Penicillium chermesinum</name>
    <dbReference type="NCBI Taxonomy" id="63820"/>
    <lineage>
        <taxon>Eukaryota</taxon>
        <taxon>Fungi</taxon>
        <taxon>Dikarya</taxon>
        <taxon>Ascomycota</taxon>
        <taxon>Pezizomycotina</taxon>
        <taxon>Eurotiomycetes</taxon>
        <taxon>Eurotiomycetidae</taxon>
        <taxon>Eurotiales</taxon>
        <taxon>Aspergillaceae</taxon>
        <taxon>Penicillium</taxon>
    </lineage>
</organism>
<sequence length="197" mass="22636">MRPHKRNKPRVLLALYAQPDQPEYPHYALLITPKFKPSLHQNLGDKEQAPIPATKYHVQKSRQNLQGELFRPWQFEKTDIADIDRDPGILVCTMIGKVLDLKRLKYVLPTTPVYQLNHPDQVRALNFDDHTWARDGYQELKDHHIIAGIDWTAAEEGANAFMRQKHNNDPWAAGCSEGRNQPLVPIVDLTSGCMLRT</sequence>
<dbReference type="EMBL" id="JAPQKS010000006">
    <property type="protein sequence ID" value="KAJ5223894.1"/>
    <property type="molecule type" value="Genomic_DNA"/>
</dbReference>
<dbReference type="Pfam" id="PF21858">
    <property type="entry name" value="DUF6914"/>
    <property type="match status" value="1"/>
</dbReference>
<evidence type="ECO:0000313" key="1">
    <source>
        <dbReference type="EMBL" id="KAJ5223894.1"/>
    </source>
</evidence>
<dbReference type="Proteomes" id="UP001150941">
    <property type="component" value="Unassembled WGS sequence"/>
</dbReference>
<dbReference type="OrthoDB" id="2679825at2759"/>
<proteinExistence type="predicted"/>
<reference evidence="1" key="1">
    <citation type="submission" date="2022-11" db="EMBL/GenBank/DDBJ databases">
        <authorList>
            <person name="Petersen C."/>
        </authorList>
    </citation>
    <scope>NUCLEOTIDE SEQUENCE</scope>
    <source>
        <strain evidence="1">IBT 19713</strain>
    </source>
</reference>
<dbReference type="GeneID" id="83205035"/>
<gene>
    <name evidence="1" type="ORF">N7468_008436</name>
</gene>
<dbReference type="InterPro" id="IPR054208">
    <property type="entry name" value="DUF6914"/>
</dbReference>
<accession>A0A9W9TIN2</accession>
<reference evidence="1" key="2">
    <citation type="journal article" date="2023" name="IMA Fungus">
        <title>Comparative genomic study of the Penicillium genus elucidates a diverse pangenome and 15 lateral gene transfer events.</title>
        <authorList>
            <person name="Petersen C."/>
            <person name="Sorensen T."/>
            <person name="Nielsen M.R."/>
            <person name="Sondergaard T.E."/>
            <person name="Sorensen J.L."/>
            <person name="Fitzpatrick D.A."/>
            <person name="Frisvad J.C."/>
            <person name="Nielsen K.L."/>
        </authorList>
    </citation>
    <scope>NUCLEOTIDE SEQUENCE</scope>
    <source>
        <strain evidence="1">IBT 19713</strain>
    </source>
</reference>
<dbReference type="AlphaFoldDB" id="A0A9W9TIN2"/>
<comment type="caution">
    <text evidence="1">The sequence shown here is derived from an EMBL/GenBank/DDBJ whole genome shotgun (WGS) entry which is preliminary data.</text>
</comment>
<evidence type="ECO:0000313" key="2">
    <source>
        <dbReference type="Proteomes" id="UP001150941"/>
    </source>
</evidence>